<organism evidence="3 4">
    <name type="scientific">Tessaracoccus defluvii</name>
    <dbReference type="NCBI Taxonomy" id="1285901"/>
    <lineage>
        <taxon>Bacteria</taxon>
        <taxon>Bacillati</taxon>
        <taxon>Actinomycetota</taxon>
        <taxon>Actinomycetes</taxon>
        <taxon>Propionibacteriales</taxon>
        <taxon>Propionibacteriaceae</taxon>
        <taxon>Tessaracoccus</taxon>
    </lineage>
</organism>
<feature type="domain" description="DUF58" evidence="2">
    <location>
        <begin position="224"/>
        <end position="393"/>
    </location>
</feature>
<name>A0A7H0H3B4_9ACTN</name>
<keyword evidence="4" id="KW-1185">Reference proteome</keyword>
<reference evidence="3 4" key="1">
    <citation type="submission" date="2020-08" db="EMBL/GenBank/DDBJ databases">
        <title>Genome sequence of Tessaracoccus defluvii JCM 17540T.</title>
        <authorList>
            <person name="Hyun D.-W."/>
            <person name="Bae J.-W."/>
        </authorList>
    </citation>
    <scope>NUCLEOTIDE SEQUENCE [LARGE SCALE GENOMIC DNA]</scope>
    <source>
        <strain evidence="3 4">JCM 17540</strain>
    </source>
</reference>
<evidence type="ECO:0000313" key="3">
    <source>
        <dbReference type="EMBL" id="QNP55030.1"/>
    </source>
</evidence>
<keyword evidence="1" id="KW-0812">Transmembrane</keyword>
<sequence>MAVAVQERWEAPEAVDPPTTTWLRDAYGRLTTFTGLRTAGWVTLVGGLVSLLVGLAFGWVEFITVGVLAVVTALLSLLFTIGRPDLNVFLEVADRSVVVGDRTTGRLYVRNAGTRRHWGSRLDLPVGDSFASFMLPSMSAGNVHTEQFRIPTERRGLVVIGPANSIKGDPFSLAGRETRWTEELELYVHPRTVTLPGRQAGFVHDMEGHASDHLSASDMNFHAMRPYVPGDDRRHVHWRSTARAGQLMVRQYEETRMSRVAVTLDTGRTSYLDEAEFELAVSCAASLSLQTLYSESPLTLTTSNDLLVTVTPTRTLDELSLVEQSTRGGVADLVHSLMRRETRVSIAMVLTGSSTSTRVLRQACARFDVDTRVVGLRIDAGAELRARTVGNVTILQVGSLDDLPRAMRKAME</sequence>
<evidence type="ECO:0000313" key="4">
    <source>
        <dbReference type="Proteomes" id="UP000516117"/>
    </source>
</evidence>
<dbReference type="InterPro" id="IPR002881">
    <property type="entry name" value="DUF58"/>
</dbReference>
<accession>A0A7H0H3B4</accession>
<dbReference type="PANTHER" id="PTHR34351:SF1">
    <property type="entry name" value="SLR1927 PROTEIN"/>
    <property type="match status" value="1"/>
</dbReference>
<feature type="transmembrane region" description="Helical" evidence="1">
    <location>
        <begin position="63"/>
        <end position="81"/>
    </location>
</feature>
<evidence type="ECO:0000259" key="2">
    <source>
        <dbReference type="Pfam" id="PF01882"/>
    </source>
</evidence>
<dbReference type="Pfam" id="PF01882">
    <property type="entry name" value="DUF58"/>
    <property type="match status" value="1"/>
</dbReference>
<dbReference type="EMBL" id="CP060789">
    <property type="protein sequence ID" value="QNP55030.1"/>
    <property type="molecule type" value="Genomic_DNA"/>
</dbReference>
<keyword evidence="1" id="KW-0472">Membrane</keyword>
<gene>
    <name evidence="3" type="ORF">H9L22_12200</name>
</gene>
<evidence type="ECO:0000256" key="1">
    <source>
        <dbReference type="SAM" id="Phobius"/>
    </source>
</evidence>
<dbReference type="PANTHER" id="PTHR34351">
    <property type="entry name" value="SLR1927 PROTEIN-RELATED"/>
    <property type="match status" value="1"/>
</dbReference>
<feature type="transmembrane region" description="Helical" evidence="1">
    <location>
        <begin position="39"/>
        <end position="57"/>
    </location>
</feature>
<dbReference type="AlphaFoldDB" id="A0A7H0H3B4"/>
<dbReference type="RefSeq" id="WP_187720166.1">
    <property type="nucleotide sequence ID" value="NZ_BAABBL010000004.1"/>
</dbReference>
<protein>
    <submittedName>
        <fullName evidence="3">DUF58 domain-containing protein</fullName>
    </submittedName>
</protein>
<dbReference type="KEGG" id="tdf:H9L22_12200"/>
<dbReference type="Proteomes" id="UP000516117">
    <property type="component" value="Chromosome"/>
</dbReference>
<keyword evidence="1" id="KW-1133">Transmembrane helix</keyword>
<proteinExistence type="predicted"/>